<keyword evidence="3" id="KW-1185">Reference proteome</keyword>
<evidence type="ECO:0000313" key="2">
    <source>
        <dbReference type="EMBL" id="KAH7144612.1"/>
    </source>
</evidence>
<sequence length="308" mass="33654">MSRRAPGIASHTPAPRLANPASDHPSALIATGQKRDNDGGAQRRMRLPHVVSRKPVRMQLTVGLLLLSGFAGSRPLASSSPRRGPPFSPPQPYVPSRTNRTNQVNRARKMESYLGWDGPWQGPLNRQQEKDNSLRLVVSPLTLTPPLTPPTLPTAQTVVGNGGRQEDHDSDCSEYPRIISRVTGVRREEGPFQVDLYTLAMRRPALDIMYDGVRPQSARLVLGLGSQAVRAGFLGTNSNSYLDFLVNCNWTGQRGPIQQGVSSNPLAAFHRYSSAGHYQIEPALTAVVIVSQPVPIPLIGSCCFTWEK</sequence>
<accession>A0A9P9EVC2</accession>
<dbReference type="Proteomes" id="UP000717696">
    <property type="component" value="Unassembled WGS sequence"/>
</dbReference>
<evidence type="ECO:0000313" key="3">
    <source>
        <dbReference type="Proteomes" id="UP000717696"/>
    </source>
</evidence>
<reference evidence="2" key="1">
    <citation type="journal article" date="2021" name="Nat. Commun.">
        <title>Genetic determinants of endophytism in the Arabidopsis root mycobiome.</title>
        <authorList>
            <person name="Mesny F."/>
            <person name="Miyauchi S."/>
            <person name="Thiergart T."/>
            <person name="Pickel B."/>
            <person name="Atanasova L."/>
            <person name="Karlsson M."/>
            <person name="Huettel B."/>
            <person name="Barry K.W."/>
            <person name="Haridas S."/>
            <person name="Chen C."/>
            <person name="Bauer D."/>
            <person name="Andreopoulos W."/>
            <person name="Pangilinan J."/>
            <person name="LaButti K."/>
            <person name="Riley R."/>
            <person name="Lipzen A."/>
            <person name="Clum A."/>
            <person name="Drula E."/>
            <person name="Henrissat B."/>
            <person name="Kohler A."/>
            <person name="Grigoriev I.V."/>
            <person name="Martin F.M."/>
            <person name="Hacquard S."/>
        </authorList>
    </citation>
    <scope>NUCLEOTIDE SEQUENCE</scope>
    <source>
        <strain evidence="2">MPI-CAGE-AT-0021</strain>
    </source>
</reference>
<feature type="region of interest" description="Disordered" evidence="1">
    <location>
        <begin position="1"/>
        <end position="49"/>
    </location>
</feature>
<feature type="compositionally biased region" description="Pro residues" evidence="1">
    <location>
        <begin position="83"/>
        <end position="93"/>
    </location>
</feature>
<proteinExistence type="predicted"/>
<dbReference type="EMBL" id="JAGMUU010000010">
    <property type="protein sequence ID" value="KAH7144612.1"/>
    <property type="molecule type" value="Genomic_DNA"/>
</dbReference>
<evidence type="ECO:0000256" key="1">
    <source>
        <dbReference type="SAM" id="MobiDB-lite"/>
    </source>
</evidence>
<gene>
    <name evidence="2" type="ORF">B0J13DRAFT_635890</name>
</gene>
<organism evidence="2 3">
    <name type="scientific">Dactylonectria estremocensis</name>
    <dbReference type="NCBI Taxonomy" id="1079267"/>
    <lineage>
        <taxon>Eukaryota</taxon>
        <taxon>Fungi</taxon>
        <taxon>Dikarya</taxon>
        <taxon>Ascomycota</taxon>
        <taxon>Pezizomycotina</taxon>
        <taxon>Sordariomycetes</taxon>
        <taxon>Hypocreomycetidae</taxon>
        <taxon>Hypocreales</taxon>
        <taxon>Nectriaceae</taxon>
        <taxon>Dactylonectria</taxon>
    </lineage>
</organism>
<protein>
    <submittedName>
        <fullName evidence="2">Uncharacterized protein</fullName>
    </submittedName>
</protein>
<dbReference type="AlphaFoldDB" id="A0A9P9EVC2"/>
<feature type="region of interest" description="Disordered" evidence="1">
    <location>
        <begin position="74"/>
        <end position="102"/>
    </location>
</feature>
<comment type="caution">
    <text evidence="2">The sequence shown here is derived from an EMBL/GenBank/DDBJ whole genome shotgun (WGS) entry which is preliminary data.</text>
</comment>
<name>A0A9P9EVC2_9HYPO</name>